<dbReference type="PANTHER" id="PTHR48443">
    <property type="entry name" value="DNA-DIRECTED RNA POLYMERASE SUBUNIT BETA"/>
    <property type="match status" value="1"/>
</dbReference>
<dbReference type="PANTHER" id="PTHR48443:SF2">
    <property type="entry name" value="DNA-DIRECTED RNA POLYMERASE SUBUNIT BETA"/>
    <property type="match status" value="1"/>
</dbReference>
<dbReference type="EC" id="2.7.7.6" evidence="2"/>
<accession>Q4MY80</accession>
<keyword evidence="3" id="KW-1185">Reference proteome</keyword>
<keyword evidence="2" id="KW-0548">Nucleotidyltransferase</keyword>
<keyword evidence="2" id="KW-0804">Transcription</keyword>
<dbReference type="OMA" id="SKIAICN"/>
<reference evidence="2 3" key="1">
    <citation type="journal article" date="2005" name="Science">
        <title>Genome sequence of Theileria parva, a bovine pathogen that transforms lymphocytes.</title>
        <authorList>
            <person name="Gardner M.J."/>
            <person name="Bishop R."/>
            <person name="Shah T."/>
            <person name="de Villiers E.P."/>
            <person name="Carlton J.M."/>
            <person name="Hall N."/>
            <person name="Ren Q."/>
            <person name="Paulsen I.T."/>
            <person name="Pain A."/>
            <person name="Berriman M."/>
            <person name="Wilson R.J.M."/>
            <person name="Sato S."/>
            <person name="Ralph S.A."/>
            <person name="Mann D.J."/>
            <person name="Xiong Z."/>
            <person name="Shallom S.J."/>
            <person name="Weidman J."/>
            <person name="Jiang L."/>
            <person name="Lynn J."/>
            <person name="Weaver B."/>
            <person name="Shoaibi A."/>
            <person name="Domingo A.R."/>
            <person name="Wasawo D."/>
            <person name="Crabtree J."/>
            <person name="Wortman J.R."/>
            <person name="Haas B."/>
            <person name="Angiuoli S.V."/>
            <person name="Creasy T.H."/>
            <person name="Lu C."/>
            <person name="Suh B."/>
            <person name="Silva J.C."/>
            <person name="Utterback T.R."/>
            <person name="Feldblyum T.V."/>
            <person name="Pertea M."/>
            <person name="Allen J."/>
            <person name="Nierman W.C."/>
            <person name="Taracha E.L.N."/>
            <person name="Salzberg S.L."/>
            <person name="White O.R."/>
            <person name="Fitzhugh H.A."/>
            <person name="Morzaria S."/>
            <person name="Venter J.C."/>
            <person name="Fraser C.M."/>
            <person name="Nene V."/>
        </authorList>
    </citation>
    <scope>NUCLEOTIDE SEQUENCE [LARGE SCALE GENOMIC DNA]</scope>
    <source>
        <strain evidence="2 3">Muguga</strain>
    </source>
</reference>
<protein>
    <submittedName>
        <fullName evidence="2">DNA-directed RNA polymerase beta'' chain, putative</fullName>
        <ecNumber evidence="2">2.7.7.6</ecNumber>
    </submittedName>
</protein>
<keyword evidence="2" id="KW-0240">DNA-directed RNA polymerase</keyword>
<evidence type="ECO:0000256" key="1">
    <source>
        <dbReference type="SAM" id="Phobius"/>
    </source>
</evidence>
<proteinExistence type="predicted"/>
<keyword evidence="1" id="KW-0812">Transmembrane</keyword>
<dbReference type="GO" id="GO:0000428">
    <property type="term" value="C:DNA-directed RNA polymerase complex"/>
    <property type="evidence" value="ECO:0007669"/>
    <property type="project" value="UniProtKB-KW"/>
</dbReference>
<evidence type="ECO:0000313" key="3">
    <source>
        <dbReference type="Proteomes" id="UP000001949"/>
    </source>
</evidence>
<organism evidence="2 3">
    <name type="scientific">Theileria parva</name>
    <name type="common">East coast fever infection agent</name>
    <dbReference type="NCBI Taxonomy" id="5875"/>
    <lineage>
        <taxon>Eukaryota</taxon>
        <taxon>Sar</taxon>
        <taxon>Alveolata</taxon>
        <taxon>Apicomplexa</taxon>
        <taxon>Aconoidasida</taxon>
        <taxon>Piroplasmida</taxon>
        <taxon>Theileriidae</taxon>
        <taxon>Theileria</taxon>
    </lineage>
</organism>
<dbReference type="GeneID" id="3882264"/>
<dbReference type="EMBL" id="AAGK01000009">
    <property type="protein sequence ID" value="EAN30429.1"/>
    <property type="molecule type" value="Genomic_DNA"/>
</dbReference>
<dbReference type="SUPFAM" id="SSF64484">
    <property type="entry name" value="beta and beta-prime subunits of DNA dependent RNA-polymerase"/>
    <property type="match status" value="1"/>
</dbReference>
<sequence>MMFLKNILSFKFLNKNNFKKVNKNIFNIVNKFFEEYFIKSNIKIFHLSKFKFYTSKNKLEKFKQKENNLSIINKVFEGSNSIIIDNHSFHYNFGVIFNTEQSDDCCTLNTINKNYDNIKFTCKYIENIYKPGYILYPLTFGNYCDSNNFIYSIYKYLSIKNCNTYRSCMIALFYYYMGLLFSLILLYKGNNINVLNSNISVIVSRLSSFVFVTDFNYSDIYISNILSIKLISIINNSLYLSKIAICNYRPYLVGLTKYILTNSGIFSKLSFQDTLKTLKNIILEPKIDWNVDCKSNVILADFIPVGSGWYRYFIN</sequence>
<dbReference type="AlphaFoldDB" id="Q4MY80"/>
<comment type="caution">
    <text evidence="2">The sequence shown here is derived from an EMBL/GenBank/DDBJ whole genome shotgun (WGS) entry which is preliminary data.</text>
</comment>
<gene>
    <name evidence="2" type="ordered locus">TP05_0043</name>
</gene>
<feature type="transmembrane region" description="Helical" evidence="1">
    <location>
        <begin position="168"/>
        <end position="187"/>
    </location>
</feature>
<dbReference type="VEuPathDB" id="PiroplasmaDB:TpMuguga_05g00043"/>
<name>Q4MY80_THEPA</name>
<evidence type="ECO:0000313" key="2">
    <source>
        <dbReference type="EMBL" id="EAN30429.1"/>
    </source>
</evidence>
<dbReference type="Gene3D" id="1.10.150.390">
    <property type="match status" value="1"/>
</dbReference>
<dbReference type="eggNOG" id="ENOG502RZGT">
    <property type="taxonomic scope" value="Eukaryota"/>
</dbReference>
<dbReference type="KEGG" id="tpv:TP05_0043"/>
<dbReference type="STRING" id="5875.Q4MY80"/>
<dbReference type="GO" id="GO:0003899">
    <property type="term" value="F:DNA-directed RNA polymerase activity"/>
    <property type="evidence" value="ECO:0007669"/>
    <property type="project" value="UniProtKB-EC"/>
</dbReference>
<dbReference type="Proteomes" id="UP000001949">
    <property type="component" value="Unassembled WGS sequence"/>
</dbReference>
<keyword evidence="1" id="KW-0472">Membrane</keyword>
<keyword evidence="1" id="KW-1133">Transmembrane helix</keyword>
<keyword evidence="2" id="KW-0808">Transferase</keyword>
<dbReference type="InParanoid" id="Q4MY80"/>